<feature type="signal peptide" evidence="2">
    <location>
        <begin position="1"/>
        <end position="24"/>
    </location>
</feature>
<protein>
    <submittedName>
        <fullName evidence="3">Membrane protein</fullName>
    </submittedName>
</protein>
<accession>A0ABQ3H788</accession>
<organism evidence="3 4">
    <name type="scientific">Jeongeupia chitinilytica</name>
    <dbReference type="NCBI Taxonomy" id="1041641"/>
    <lineage>
        <taxon>Bacteria</taxon>
        <taxon>Pseudomonadati</taxon>
        <taxon>Pseudomonadota</taxon>
        <taxon>Betaproteobacteria</taxon>
        <taxon>Neisseriales</taxon>
        <taxon>Chitinibacteraceae</taxon>
        <taxon>Jeongeupia</taxon>
    </lineage>
</organism>
<keyword evidence="1" id="KW-0472">Membrane</keyword>
<evidence type="ECO:0000256" key="2">
    <source>
        <dbReference type="SAM" id="SignalP"/>
    </source>
</evidence>
<keyword evidence="1" id="KW-0812">Transmembrane</keyword>
<evidence type="ECO:0000256" key="1">
    <source>
        <dbReference type="SAM" id="Phobius"/>
    </source>
</evidence>
<proteinExistence type="predicted"/>
<dbReference type="RefSeq" id="WP_189462000.1">
    <property type="nucleotide sequence ID" value="NZ_BMYO01000009.1"/>
</dbReference>
<reference evidence="4" key="1">
    <citation type="journal article" date="2019" name="Int. J. Syst. Evol. Microbiol.">
        <title>The Global Catalogue of Microorganisms (GCM) 10K type strain sequencing project: providing services to taxonomists for standard genome sequencing and annotation.</title>
        <authorList>
            <consortium name="The Broad Institute Genomics Platform"/>
            <consortium name="The Broad Institute Genome Sequencing Center for Infectious Disease"/>
            <person name="Wu L."/>
            <person name="Ma J."/>
        </authorList>
    </citation>
    <scope>NUCLEOTIDE SEQUENCE [LARGE SCALE GENOMIC DNA]</scope>
    <source>
        <strain evidence="4">KCTC 23701</strain>
    </source>
</reference>
<gene>
    <name evidence="3" type="ORF">GCM10007350_32870</name>
</gene>
<sequence>MNKHPLTLSALAFALACALPAANAASPVAEQFARWSSEPNVVRRITLADLGITSPLILSADSQRNLYLPVPASVEVRNATLQFNANYLRGNGGRSSLLLSADGDPLLSNRLVDDRGDLTQQLAINGAPRSNGFVRVDLAWSSVLSDLECADQRAPGNVLRVTPDSALSYSFDPRGVRDLATAWTALPLAPTLLVSQNKLSQPAFDTAWRLGLALEQGGKRVKIRALPAIGETIDLGKLVVPERLLGIPAFAALAKRDGPYRLGSDAELGALLALGSAGPLAADVVVRDDTLVRRVQAAFDALGQQVKAVAPDAADAYATWRAQVVPLAQGPSIRLASLGSNLAIVVEQGSGAQAAGLFATQWRSVAVAKALNVRAASEPVPDADMVLLNRFGTLAGTVDVFGRSDRSVLFDLGVVAGNNRLPVEVGINVTAAPNVAGEAPVASIFLNDFLIGSANLNPDGKPQWIRAEIPRHVLAARNEVKVSFLRQPTQLRCHDQPIGYPVSILPGSYLRLAKGRPAADFVGVTAGFGTRQQVAVPAAWLDAAPLQLQQLIRVAGAAGMSAQQAQLQVVPSGQAPKFSAPFLAMDVPVEGTELTSVANGHLVINGKDRSPVLDIATLDHLAVVEVAKKDDFLGIVYRNIGKTPPAPEQAYRLTRGDVAVIGDAGLILQVDSHAAAESDAAQLQPWWQRWLTPGRIALGAGALLVLIVVLRRVFRKQPKT</sequence>
<comment type="caution">
    <text evidence="3">The sequence shown here is derived from an EMBL/GenBank/DDBJ whole genome shotgun (WGS) entry which is preliminary data.</text>
</comment>
<dbReference type="PROSITE" id="PS51257">
    <property type="entry name" value="PROKAR_LIPOPROTEIN"/>
    <property type="match status" value="1"/>
</dbReference>
<evidence type="ECO:0000313" key="4">
    <source>
        <dbReference type="Proteomes" id="UP000604737"/>
    </source>
</evidence>
<name>A0ABQ3H788_9NEIS</name>
<evidence type="ECO:0000313" key="3">
    <source>
        <dbReference type="EMBL" id="GHD68125.1"/>
    </source>
</evidence>
<dbReference type="Proteomes" id="UP000604737">
    <property type="component" value="Unassembled WGS sequence"/>
</dbReference>
<keyword evidence="4" id="KW-1185">Reference proteome</keyword>
<dbReference type="Gene3D" id="2.60.120.260">
    <property type="entry name" value="Galactose-binding domain-like"/>
    <property type="match status" value="1"/>
</dbReference>
<keyword evidence="1" id="KW-1133">Transmembrane helix</keyword>
<feature type="transmembrane region" description="Helical" evidence="1">
    <location>
        <begin position="696"/>
        <end position="714"/>
    </location>
</feature>
<feature type="chain" id="PRO_5046144251" evidence="2">
    <location>
        <begin position="25"/>
        <end position="720"/>
    </location>
</feature>
<dbReference type="EMBL" id="BMYO01000009">
    <property type="protein sequence ID" value="GHD68125.1"/>
    <property type="molecule type" value="Genomic_DNA"/>
</dbReference>
<keyword evidence="2" id="KW-0732">Signal</keyword>